<keyword evidence="7" id="KW-0413">Isomerase</keyword>
<feature type="transmembrane region" description="Helical" evidence="6">
    <location>
        <begin position="303"/>
        <end position="324"/>
    </location>
</feature>
<feature type="transmembrane region" description="Helical" evidence="6">
    <location>
        <begin position="460"/>
        <end position="482"/>
    </location>
</feature>
<dbReference type="Proteomes" id="UP000327148">
    <property type="component" value="Unassembled WGS sequence"/>
</dbReference>
<dbReference type="RefSeq" id="WP_150983061.1">
    <property type="nucleotide sequence ID" value="NZ_VYWO01000001.1"/>
</dbReference>
<evidence type="ECO:0000256" key="4">
    <source>
        <dbReference type="ARBA" id="ARBA00022989"/>
    </source>
</evidence>
<feature type="transmembrane region" description="Helical" evidence="6">
    <location>
        <begin position="155"/>
        <end position="176"/>
    </location>
</feature>
<name>A0A5N1GMK6_9LACT</name>
<feature type="transmembrane region" description="Helical" evidence="6">
    <location>
        <begin position="95"/>
        <end position="113"/>
    </location>
</feature>
<comment type="subcellular location">
    <subcellularLocation>
        <location evidence="1">Cell membrane</location>
        <topology evidence="1">Multi-pass membrane protein</topology>
    </subcellularLocation>
</comment>
<evidence type="ECO:0000256" key="6">
    <source>
        <dbReference type="SAM" id="Phobius"/>
    </source>
</evidence>
<evidence type="ECO:0000256" key="2">
    <source>
        <dbReference type="ARBA" id="ARBA00022475"/>
    </source>
</evidence>
<reference evidence="7 8" key="1">
    <citation type="submission" date="2019-09" db="EMBL/GenBank/DDBJ databases">
        <title>Draft genome sequence assemblies of isolates from the urinary tract.</title>
        <authorList>
            <person name="Mores C.R."/>
            <person name="Putonti C."/>
            <person name="Wolfe A.J."/>
        </authorList>
    </citation>
    <scope>NUCLEOTIDE SEQUENCE [LARGE SCALE GENOMIC DNA]</scope>
    <source>
        <strain evidence="7 8">UMB623</strain>
    </source>
</reference>
<dbReference type="PANTHER" id="PTHR30250">
    <property type="entry name" value="PST FAMILY PREDICTED COLANIC ACID TRANSPORTER"/>
    <property type="match status" value="1"/>
</dbReference>
<keyword evidence="2" id="KW-1003">Cell membrane</keyword>
<dbReference type="GO" id="GO:0016853">
    <property type="term" value="F:isomerase activity"/>
    <property type="evidence" value="ECO:0007669"/>
    <property type="project" value="UniProtKB-KW"/>
</dbReference>
<dbReference type="PANTHER" id="PTHR30250:SF26">
    <property type="entry name" value="PSMA PROTEIN"/>
    <property type="match status" value="1"/>
</dbReference>
<feature type="transmembrane region" description="Helical" evidence="6">
    <location>
        <begin position="12"/>
        <end position="33"/>
    </location>
</feature>
<dbReference type="InterPro" id="IPR050833">
    <property type="entry name" value="Poly_Biosynth_Transport"/>
</dbReference>
<proteinExistence type="predicted"/>
<protein>
    <submittedName>
        <fullName evidence="7">Sugar isomerase</fullName>
    </submittedName>
</protein>
<feature type="transmembrane region" description="Helical" evidence="6">
    <location>
        <begin position="53"/>
        <end position="74"/>
    </location>
</feature>
<feature type="transmembrane region" description="Helical" evidence="6">
    <location>
        <begin position="336"/>
        <end position="354"/>
    </location>
</feature>
<feature type="transmembrane region" description="Helical" evidence="6">
    <location>
        <begin position="182"/>
        <end position="199"/>
    </location>
</feature>
<keyword evidence="5 6" id="KW-0472">Membrane</keyword>
<dbReference type="AlphaFoldDB" id="A0A5N1GMK6"/>
<keyword evidence="4 6" id="KW-1133">Transmembrane helix</keyword>
<evidence type="ECO:0000256" key="3">
    <source>
        <dbReference type="ARBA" id="ARBA00022692"/>
    </source>
</evidence>
<evidence type="ECO:0000313" key="7">
    <source>
        <dbReference type="EMBL" id="KAA9302213.1"/>
    </source>
</evidence>
<feature type="transmembrane region" description="Helical" evidence="6">
    <location>
        <begin position="396"/>
        <end position="417"/>
    </location>
</feature>
<comment type="caution">
    <text evidence="7">The sequence shown here is derived from an EMBL/GenBank/DDBJ whole genome shotgun (WGS) entry which is preliminary data.</text>
</comment>
<sequence length="497" mass="55902">MNNISKLRINSITAIVNQLILILSGLILPRFFLSVYGSEINGFQASVGQFLSVINFLDLGVSSVVQSALYGPLVRKDHTKVNEIISAASSFFKKLALILLAYTIILCIIFPLITDSPLTDAPSRFLILAMSISLFAQFYFGIVNQVFLTADQKNYIPLLANIVTTILNLVLSIILIQIGSSIVTVKFVSGFIFLLRPVYMSYYVNKNYNINSDVPFSKNTIPQKWNGMAQHIAWVIVESTDIVVLTIFSTLQNVSVYTVYNLVINGIKLLITSLTNGFKSFFGHLLAEEKLKELNQYFTVIEWQMHTISTLLFGLTASLIVPFVKVYTLGINDADYYAPIFAIILSTAQLVNCIRIPYNSLIISAGHFKETQTSAIIEALLNVVLSILLVKNFGLIGVAVGTLLAVSYRTIYFVIYLSKNILYRNVSIFIKQLFIDMLAFLLMIWIGSFFNIDIVNFLEWIKLAIVQGIIFTTIILGINYIFNRDQLMSYIHKLLKR</sequence>
<accession>A0A5N1GMK6</accession>
<feature type="transmembrane region" description="Helical" evidence="6">
    <location>
        <begin position="429"/>
        <end position="448"/>
    </location>
</feature>
<dbReference type="OrthoDB" id="8609648at2"/>
<evidence type="ECO:0000256" key="5">
    <source>
        <dbReference type="ARBA" id="ARBA00023136"/>
    </source>
</evidence>
<feature type="transmembrane region" description="Helical" evidence="6">
    <location>
        <begin position="257"/>
        <end position="282"/>
    </location>
</feature>
<gene>
    <name evidence="7" type="ORF">F6I03_03090</name>
</gene>
<dbReference type="EMBL" id="VYWO01000001">
    <property type="protein sequence ID" value="KAA9302213.1"/>
    <property type="molecule type" value="Genomic_DNA"/>
</dbReference>
<keyword evidence="3 6" id="KW-0812">Transmembrane</keyword>
<dbReference type="GO" id="GO:0005886">
    <property type="term" value="C:plasma membrane"/>
    <property type="evidence" value="ECO:0007669"/>
    <property type="project" value="UniProtKB-SubCell"/>
</dbReference>
<evidence type="ECO:0000256" key="1">
    <source>
        <dbReference type="ARBA" id="ARBA00004651"/>
    </source>
</evidence>
<feature type="transmembrane region" description="Helical" evidence="6">
    <location>
        <begin position="125"/>
        <end position="143"/>
    </location>
</feature>
<organism evidence="7 8">
    <name type="scientific">Aerococcus sanguinicola</name>
    <dbReference type="NCBI Taxonomy" id="119206"/>
    <lineage>
        <taxon>Bacteria</taxon>
        <taxon>Bacillati</taxon>
        <taxon>Bacillota</taxon>
        <taxon>Bacilli</taxon>
        <taxon>Lactobacillales</taxon>
        <taxon>Aerococcaceae</taxon>
        <taxon>Aerococcus</taxon>
    </lineage>
</organism>
<evidence type="ECO:0000313" key="8">
    <source>
        <dbReference type="Proteomes" id="UP000327148"/>
    </source>
</evidence>